<protein>
    <submittedName>
        <fullName evidence="1">Uncharacterized protein</fullName>
    </submittedName>
</protein>
<organism evidence="1">
    <name type="scientific">Siphoviridae sp. ctP6113</name>
    <dbReference type="NCBI Taxonomy" id="2826318"/>
    <lineage>
        <taxon>Viruses</taxon>
        <taxon>Duplodnaviria</taxon>
        <taxon>Heunggongvirae</taxon>
        <taxon>Uroviricota</taxon>
        <taxon>Caudoviricetes</taxon>
    </lineage>
</organism>
<reference evidence="1" key="1">
    <citation type="journal article" date="2021" name="Proc. Natl. Acad. Sci. U.S.A.">
        <title>A Catalog of Tens of Thousands of Viruses from Human Metagenomes Reveals Hidden Associations with Chronic Diseases.</title>
        <authorList>
            <person name="Tisza M.J."/>
            <person name="Buck C.B."/>
        </authorList>
    </citation>
    <scope>NUCLEOTIDE SEQUENCE</scope>
    <source>
        <strain evidence="1">CtP6113</strain>
    </source>
</reference>
<proteinExistence type="predicted"/>
<name>A0A8S5MUE2_9CAUD</name>
<evidence type="ECO:0000313" key="1">
    <source>
        <dbReference type="EMBL" id="DAD85711.1"/>
    </source>
</evidence>
<accession>A0A8S5MUE2</accession>
<dbReference type="EMBL" id="BK014986">
    <property type="protein sequence ID" value="DAD85711.1"/>
    <property type="molecule type" value="Genomic_DNA"/>
</dbReference>
<sequence length="59" mass="6668">MTYYQAYLTLPPDQLARLLLCPNTTDRQNNPIPCTRGTPAHTTCDACIARFLQTEVPEE</sequence>